<name>A0AAV7JKE4_9METZ</name>
<comment type="caution">
    <text evidence="3">The sequence shown here is derived from an EMBL/GenBank/DDBJ whole genome shotgun (WGS) entry which is preliminary data.</text>
</comment>
<dbReference type="EMBL" id="JAKMXF010000321">
    <property type="protein sequence ID" value="KAI6649178.1"/>
    <property type="molecule type" value="Genomic_DNA"/>
</dbReference>
<organism evidence="3 4">
    <name type="scientific">Oopsacas minuta</name>
    <dbReference type="NCBI Taxonomy" id="111878"/>
    <lineage>
        <taxon>Eukaryota</taxon>
        <taxon>Metazoa</taxon>
        <taxon>Porifera</taxon>
        <taxon>Hexactinellida</taxon>
        <taxon>Hexasterophora</taxon>
        <taxon>Lyssacinosida</taxon>
        <taxon>Leucopsacidae</taxon>
        <taxon>Oopsacas</taxon>
    </lineage>
</organism>
<dbReference type="SUPFAM" id="SSF143791">
    <property type="entry name" value="DUSP-like"/>
    <property type="match status" value="1"/>
</dbReference>
<evidence type="ECO:0000313" key="3">
    <source>
        <dbReference type="EMBL" id="KAI6649178.1"/>
    </source>
</evidence>
<dbReference type="AlphaFoldDB" id="A0AAV7JKE4"/>
<evidence type="ECO:0000313" key="4">
    <source>
        <dbReference type="Proteomes" id="UP001165289"/>
    </source>
</evidence>
<proteinExistence type="predicted"/>
<protein>
    <recommendedName>
        <fullName evidence="2">DUSP domain-containing protein</fullName>
    </recommendedName>
</protein>
<dbReference type="InterPro" id="IPR006615">
    <property type="entry name" value="Pept_C19_DUSP"/>
</dbReference>
<dbReference type="Proteomes" id="UP001165289">
    <property type="component" value="Unassembled WGS sequence"/>
</dbReference>
<gene>
    <name evidence="3" type="ORF">LOD99_11547</name>
</gene>
<sequence>MASSFESEEFEALKTSSVTVLSFEDARQNVKNRIATFHRLLGKREEEILAEIDRAESLNLSKLETIELDIRKLELTLEQVELNLKSNNLKDFQTKQSQEIRNLMADYGTKKYSLGKVCLNWEIDDTCFNKLGKVTIFRTKKYERDTIAPLLELEPMEGETNYVVSDTWFQKWKQAVNFDSSDIKCDNEIMSNIPIDNIEIQGKDLDSVSCKPLHSDAWKLLLGWHGLSELSYPISVFSNSDLALHLLKSKLRFSYRIIQGKQRGIVNFIYLYPTNTFQELLNVAMKGIGVGRDTIRIQWKTKRKKNSFMVKVYGKVNEISDFSQQIGTDTNIRFYFIVPAVL</sequence>
<feature type="domain" description="DUSP" evidence="2">
    <location>
        <begin position="138"/>
        <end position="239"/>
    </location>
</feature>
<dbReference type="InterPro" id="IPR035927">
    <property type="entry name" value="DUSP-like_sf"/>
</dbReference>
<feature type="coiled-coil region" evidence="1">
    <location>
        <begin position="63"/>
        <end position="90"/>
    </location>
</feature>
<dbReference type="Gene3D" id="3.30.2230.10">
    <property type="entry name" value="DUSP-like"/>
    <property type="match status" value="1"/>
</dbReference>
<accession>A0AAV7JKE4</accession>
<keyword evidence="4" id="KW-1185">Reference proteome</keyword>
<evidence type="ECO:0000256" key="1">
    <source>
        <dbReference type="SAM" id="Coils"/>
    </source>
</evidence>
<keyword evidence="1" id="KW-0175">Coiled coil</keyword>
<dbReference type="GO" id="GO:0004843">
    <property type="term" value="F:cysteine-type deubiquitinase activity"/>
    <property type="evidence" value="ECO:0007669"/>
    <property type="project" value="InterPro"/>
</dbReference>
<reference evidence="3 4" key="1">
    <citation type="journal article" date="2023" name="BMC Biol.">
        <title>The compact genome of the sponge Oopsacas minuta (Hexactinellida) is lacking key metazoan core genes.</title>
        <authorList>
            <person name="Santini S."/>
            <person name="Schenkelaars Q."/>
            <person name="Jourda C."/>
            <person name="Duchesne M."/>
            <person name="Belahbib H."/>
            <person name="Rocher C."/>
            <person name="Selva M."/>
            <person name="Riesgo A."/>
            <person name="Vervoort M."/>
            <person name="Leys S.P."/>
            <person name="Kodjabachian L."/>
            <person name="Le Bivic A."/>
            <person name="Borchiellini C."/>
            <person name="Claverie J.M."/>
            <person name="Renard E."/>
        </authorList>
    </citation>
    <scope>NUCLEOTIDE SEQUENCE [LARGE SCALE GENOMIC DNA]</scope>
    <source>
        <strain evidence="3">SPO-2</strain>
    </source>
</reference>
<dbReference type="PROSITE" id="PS51283">
    <property type="entry name" value="DUSP"/>
    <property type="match status" value="1"/>
</dbReference>
<evidence type="ECO:0000259" key="2">
    <source>
        <dbReference type="PROSITE" id="PS51283"/>
    </source>
</evidence>